<name>A0A9N9RHE6_9DIPT</name>
<evidence type="ECO:0000313" key="8">
    <source>
        <dbReference type="EMBL" id="CAG9797090.1"/>
    </source>
</evidence>
<organism evidence="8 9">
    <name type="scientific">Chironomus riparius</name>
    <dbReference type="NCBI Taxonomy" id="315576"/>
    <lineage>
        <taxon>Eukaryota</taxon>
        <taxon>Metazoa</taxon>
        <taxon>Ecdysozoa</taxon>
        <taxon>Arthropoda</taxon>
        <taxon>Hexapoda</taxon>
        <taxon>Insecta</taxon>
        <taxon>Pterygota</taxon>
        <taxon>Neoptera</taxon>
        <taxon>Endopterygota</taxon>
        <taxon>Diptera</taxon>
        <taxon>Nematocera</taxon>
        <taxon>Chironomoidea</taxon>
        <taxon>Chironomidae</taxon>
        <taxon>Chironominae</taxon>
        <taxon>Chironomus</taxon>
    </lineage>
</organism>
<keyword evidence="6" id="KW-0175">Coiled coil</keyword>
<dbReference type="InterPro" id="IPR002549">
    <property type="entry name" value="AI-2E-like"/>
</dbReference>
<evidence type="ECO:0000313" key="9">
    <source>
        <dbReference type="Proteomes" id="UP001153620"/>
    </source>
</evidence>
<comment type="similarity">
    <text evidence="2">Belongs to the autoinducer-2 exporter (AI-2E) (TC 2.A.86) family.</text>
</comment>
<keyword evidence="4 7" id="KW-1133">Transmembrane helix</keyword>
<keyword evidence="5 7" id="KW-0472">Membrane</keyword>
<sequence length="838" mass="94600">MSEKTYKSRRSIEGIVSLFTNFKNQKTREAEQLKSALYNVGLLLLLGAFALVILILLPFIRPLAFGVLFGAVLFPAKKKLASSINKWIDKIEKNDVPVIISIASIPFNALEKLGEVIILFIFTHIKIILGGTGSIILLKILHSILPKKILTYVVDIVLWQHSLFEYIVSTFNTLLLLLIIISFIISLYLLWNNSTSSLFTIVGQLLWIVIIAYGCSFFGPFQIPAFVTIMVYAFLAMMYDETTYNELVARLRKIFRKEANIIEQLEQDEKGEEEEEILATSTTPLANSNELLQKTKSHLSEMKSKLQLNVQSDQKSSKKDEEELESNWYFQILFYACAATILFKHLWIVAFCVIPVIFYSIIAICKALGLWNYIEAMLKDPIDKIKEWVIQRRDALMPIFLPGMIQLNKKVRGMFCRLMKSYVDDISSCVMIVFLILAVIFISVFSFAQIYSEAITVVQLTGDLVNRTLAVRPELVDMLPINMQSMNDVIDNAYQYSRTTIEEHLDSFLNNTDKEQAIKFKTQILSLWDRLIQRYMDQYTGNEVAGPRVTSESVFDTIDEIFTSSGLTFTSIFAWAKNNLSLMKEIGDSIWIVLRTNLTLLFSIITTSFGVLISSGHFMLAILFNSVIFFTTLYYLLQSSKDRYTPIAVNSNSAMQLRILEALESSVSSVLIATLKLSIFHGLFTFVTHSIFGAHVVYLPAFLAGVLAAAPFLETYWCSIPAFLDLWLTQNHFYLGVALVLIHFIVPPNFNVIIHSEIKGSGHPYLTALSIAGGIYLLGLEGAIIGPLLLCLLIVLFEFTISLTSSSPLNTFTQQTSNEESASPMSLLLNENPFLKNA</sequence>
<feature type="transmembrane region" description="Helical" evidence="7">
    <location>
        <begin position="618"/>
        <end position="637"/>
    </location>
</feature>
<evidence type="ECO:0000256" key="3">
    <source>
        <dbReference type="ARBA" id="ARBA00022692"/>
    </source>
</evidence>
<evidence type="ECO:0000256" key="5">
    <source>
        <dbReference type="ARBA" id="ARBA00023136"/>
    </source>
</evidence>
<dbReference type="OrthoDB" id="5970161at2759"/>
<feature type="transmembrane region" description="Helical" evidence="7">
    <location>
        <begin position="174"/>
        <end position="191"/>
    </location>
</feature>
<dbReference type="PANTHER" id="PTHR21716">
    <property type="entry name" value="TRANSMEMBRANE PROTEIN"/>
    <property type="match status" value="1"/>
</dbReference>
<protein>
    <recommendedName>
        <fullName evidence="10">Transmembrane protein 245</fullName>
    </recommendedName>
</protein>
<keyword evidence="3 7" id="KW-0812">Transmembrane</keyword>
<feature type="transmembrane region" description="Helical" evidence="7">
    <location>
        <begin position="657"/>
        <end position="679"/>
    </location>
</feature>
<feature type="transmembrane region" description="Helical" evidence="7">
    <location>
        <begin position="429"/>
        <end position="451"/>
    </location>
</feature>
<gene>
    <name evidence="8" type="ORF">CHIRRI_LOCUS91</name>
</gene>
<reference evidence="8" key="1">
    <citation type="submission" date="2022-01" db="EMBL/GenBank/DDBJ databases">
        <authorList>
            <person name="King R."/>
        </authorList>
    </citation>
    <scope>NUCLEOTIDE SEQUENCE</scope>
</reference>
<feature type="coiled-coil region" evidence="6">
    <location>
        <begin position="248"/>
        <end position="275"/>
    </location>
</feature>
<dbReference type="Proteomes" id="UP001153620">
    <property type="component" value="Chromosome 1"/>
</dbReference>
<comment type="subcellular location">
    <subcellularLocation>
        <location evidence="1">Membrane</location>
        <topology evidence="1">Multi-pass membrane protein</topology>
    </subcellularLocation>
</comment>
<reference evidence="8" key="2">
    <citation type="submission" date="2022-10" db="EMBL/GenBank/DDBJ databases">
        <authorList>
            <consortium name="ENA_rothamsted_submissions"/>
            <consortium name="culmorum"/>
            <person name="King R."/>
        </authorList>
    </citation>
    <scope>NUCLEOTIDE SEQUENCE</scope>
</reference>
<feature type="transmembrane region" description="Helical" evidence="7">
    <location>
        <begin position="590"/>
        <end position="611"/>
    </location>
</feature>
<proteinExistence type="inferred from homology"/>
<evidence type="ECO:0008006" key="10">
    <source>
        <dbReference type="Google" id="ProtNLM"/>
    </source>
</evidence>
<feature type="transmembrane region" description="Helical" evidence="7">
    <location>
        <begin position="116"/>
        <end position="137"/>
    </location>
</feature>
<keyword evidence="9" id="KW-1185">Reference proteome</keyword>
<evidence type="ECO:0000256" key="4">
    <source>
        <dbReference type="ARBA" id="ARBA00022989"/>
    </source>
</evidence>
<evidence type="ECO:0000256" key="6">
    <source>
        <dbReference type="SAM" id="Coils"/>
    </source>
</evidence>
<evidence type="ECO:0000256" key="2">
    <source>
        <dbReference type="ARBA" id="ARBA00009773"/>
    </source>
</evidence>
<feature type="transmembrane region" description="Helical" evidence="7">
    <location>
        <begin position="691"/>
        <end position="713"/>
    </location>
</feature>
<evidence type="ECO:0000256" key="1">
    <source>
        <dbReference type="ARBA" id="ARBA00004141"/>
    </source>
</evidence>
<feature type="transmembrane region" description="Helical" evidence="7">
    <location>
        <begin position="36"/>
        <end position="60"/>
    </location>
</feature>
<dbReference type="EMBL" id="OU895877">
    <property type="protein sequence ID" value="CAG9797090.1"/>
    <property type="molecule type" value="Genomic_DNA"/>
</dbReference>
<evidence type="ECO:0000256" key="7">
    <source>
        <dbReference type="SAM" id="Phobius"/>
    </source>
</evidence>
<feature type="transmembrane region" description="Helical" evidence="7">
    <location>
        <begin position="198"/>
        <end position="219"/>
    </location>
</feature>
<dbReference type="AlphaFoldDB" id="A0A9N9RHE6"/>
<dbReference type="PANTHER" id="PTHR21716:SF4">
    <property type="entry name" value="TRANSMEMBRANE PROTEIN 245"/>
    <property type="match status" value="1"/>
</dbReference>
<dbReference type="GO" id="GO:0016020">
    <property type="term" value="C:membrane"/>
    <property type="evidence" value="ECO:0007669"/>
    <property type="project" value="UniProtKB-SubCell"/>
</dbReference>
<feature type="transmembrane region" description="Helical" evidence="7">
    <location>
        <begin position="775"/>
        <end position="797"/>
    </location>
</feature>
<accession>A0A9N9RHE6</accession>
<feature type="transmembrane region" description="Helical" evidence="7">
    <location>
        <begin position="733"/>
        <end position="754"/>
    </location>
</feature>